<evidence type="ECO:0000313" key="2">
    <source>
        <dbReference type="EMBL" id="KAG5541542.1"/>
    </source>
</evidence>
<dbReference type="EMBL" id="JACTNZ010000007">
    <property type="protein sequence ID" value="KAG5541542.1"/>
    <property type="molecule type" value="Genomic_DNA"/>
</dbReference>
<accession>A0AAV6JKB6</accession>
<evidence type="ECO:0000313" key="3">
    <source>
        <dbReference type="Proteomes" id="UP000823749"/>
    </source>
</evidence>
<dbReference type="Proteomes" id="UP000823749">
    <property type="component" value="Chromosome 7"/>
</dbReference>
<organism evidence="2 3">
    <name type="scientific">Rhododendron griersonianum</name>
    <dbReference type="NCBI Taxonomy" id="479676"/>
    <lineage>
        <taxon>Eukaryota</taxon>
        <taxon>Viridiplantae</taxon>
        <taxon>Streptophyta</taxon>
        <taxon>Embryophyta</taxon>
        <taxon>Tracheophyta</taxon>
        <taxon>Spermatophyta</taxon>
        <taxon>Magnoliopsida</taxon>
        <taxon>eudicotyledons</taxon>
        <taxon>Gunneridae</taxon>
        <taxon>Pentapetalae</taxon>
        <taxon>asterids</taxon>
        <taxon>Ericales</taxon>
        <taxon>Ericaceae</taxon>
        <taxon>Ericoideae</taxon>
        <taxon>Rhodoreae</taxon>
        <taxon>Rhododendron</taxon>
    </lineage>
</organism>
<keyword evidence="3" id="KW-1185">Reference proteome</keyword>
<dbReference type="AlphaFoldDB" id="A0AAV6JKB6"/>
<name>A0AAV6JKB6_9ERIC</name>
<proteinExistence type="inferred from homology"/>
<dbReference type="PANTHER" id="PTHR33732">
    <property type="entry name" value="REF/SRPP-LIKE PROTEIN OS05G0151300/LOC_OS05G05940"/>
    <property type="match status" value="1"/>
</dbReference>
<protein>
    <recommendedName>
        <fullName evidence="4">Stress-related protein</fullName>
    </recommendedName>
</protein>
<evidence type="ECO:0000256" key="1">
    <source>
        <dbReference type="ARBA" id="ARBA00009737"/>
    </source>
</evidence>
<reference evidence="2" key="1">
    <citation type="submission" date="2020-08" db="EMBL/GenBank/DDBJ databases">
        <title>Plant Genome Project.</title>
        <authorList>
            <person name="Zhang R.-G."/>
        </authorList>
    </citation>
    <scope>NUCLEOTIDE SEQUENCE</scope>
    <source>
        <strain evidence="2">WSP0</strain>
        <tissue evidence="2">Leaf</tissue>
    </source>
</reference>
<sequence length="326" mass="35824">MTSPAKLQISKGGGWVCVCVRPTEREGRVRFALYTLQKFKKKGVEEMNITVESCRERKNGDEDSLYRGKDIAARVCVPKGGGCVHSEANSEEEQRLKYLEFVQVATLHALMCFTRLYGYAKDNSGPLKPGVETVEGTVKTVVGPVYDKFHDVPIELLKFVDHKVDVSVNELERRVPPIVKKVSTQALSAAQNAPSTARAVASEVHRVNLVDTASGLAKDAYTKYEPVAKGLYATYEPVAEQYAVSAWRSLNRLPLFPQVAQAMIPTAAYCTEKYNETVRCTAEKGYMVASYLPLVPTEKIAKVFTTDEALTEPLVATGGQGEVAAH</sequence>
<dbReference type="InterPro" id="IPR008802">
    <property type="entry name" value="REF"/>
</dbReference>
<dbReference type="Pfam" id="PF05755">
    <property type="entry name" value="REF"/>
    <property type="match status" value="1"/>
</dbReference>
<comment type="caution">
    <text evidence="2">The sequence shown here is derived from an EMBL/GenBank/DDBJ whole genome shotgun (WGS) entry which is preliminary data.</text>
</comment>
<comment type="similarity">
    <text evidence="1">Belongs to the REF/SRPP family.</text>
</comment>
<gene>
    <name evidence="2" type="ORF">RHGRI_021394</name>
</gene>
<evidence type="ECO:0008006" key="4">
    <source>
        <dbReference type="Google" id="ProtNLM"/>
    </source>
</evidence>
<dbReference type="PANTHER" id="PTHR33732:SF9">
    <property type="entry name" value="REF_SRPP-LIKE PROTEIN OS05G0151300_LOC_OS05G05940"/>
    <property type="match status" value="1"/>
</dbReference>